<evidence type="ECO:0000256" key="8">
    <source>
        <dbReference type="ARBA" id="ARBA00022989"/>
    </source>
</evidence>
<comment type="subcellular location">
    <subcellularLocation>
        <location evidence="1">Cell inner membrane</location>
        <topology evidence="1">Single-pass membrane protein</topology>
        <orientation evidence="1">Periplasmic side</orientation>
    </subcellularLocation>
</comment>
<dbReference type="GO" id="GO:0015031">
    <property type="term" value="P:protein transport"/>
    <property type="evidence" value="ECO:0007669"/>
    <property type="project" value="UniProtKB-KW"/>
</dbReference>
<dbReference type="Proteomes" id="UP000191905">
    <property type="component" value="Unassembled WGS sequence"/>
</dbReference>
<keyword evidence="7" id="KW-0653">Protein transport</keyword>
<dbReference type="AlphaFoldDB" id="A0A1V8RWG0"/>
<keyword evidence="8" id="KW-1133">Transmembrane helix</keyword>
<reference evidence="12 13" key="1">
    <citation type="journal article" date="2016" name="Int. J. Syst. Evol. Microbiol.">
        <title>Pseudaminobacter manganicus sp. nov., isolated from sludge of a manganese mine.</title>
        <authorList>
            <person name="Li J."/>
            <person name="Huang J."/>
            <person name="Liao S."/>
            <person name="Wang G."/>
        </authorList>
    </citation>
    <scope>NUCLEOTIDE SEQUENCE [LARGE SCALE GENOMIC DNA]</scope>
    <source>
        <strain evidence="12 13">JH-7</strain>
    </source>
</reference>
<keyword evidence="6" id="KW-0812">Transmembrane</keyword>
<protein>
    <recommendedName>
        <fullName evidence="11">TonB C-terminal domain-containing protein</fullName>
    </recommendedName>
</protein>
<evidence type="ECO:0000256" key="4">
    <source>
        <dbReference type="ARBA" id="ARBA00022475"/>
    </source>
</evidence>
<evidence type="ECO:0000313" key="12">
    <source>
        <dbReference type="EMBL" id="OQM77521.1"/>
    </source>
</evidence>
<dbReference type="GO" id="GO:0055085">
    <property type="term" value="P:transmembrane transport"/>
    <property type="evidence" value="ECO:0007669"/>
    <property type="project" value="InterPro"/>
</dbReference>
<comment type="similarity">
    <text evidence="2">Belongs to the TonB family.</text>
</comment>
<dbReference type="NCBIfam" id="TIGR01352">
    <property type="entry name" value="tonB_Cterm"/>
    <property type="match status" value="1"/>
</dbReference>
<dbReference type="PANTHER" id="PTHR33446">
    <property type="entry name" value="PROTEIN TONB-RELATED"/>
    <property type="match status" value="1"/>
</dbReference>
<sequence>MEPAFSRNVSAWPPAGTGVLPLEPDDPAIAVPPSALRPFVRTPANENFIAGNRNAPVAPPELKERIGGSKTEGKRKWPAAIVVSCCLHAAAALAFLTVPGSMIDPADLSQIQGVDQAGEMIAGNAAEDQVSAGDITNVTLVPMISAKPVETVKAEPVDPARTVKPTEQAAAAAPVTETLEPAREPTMPATIDSTMETATPGHEILAVQRVEPDNANNVIQQSATTEKVEATQPAHSPEAAEKIEEIPQEIEDLIVAEDIPIPQPAPPRPEKKAVKTAKHKPSAGSGGAGSRDSKRGEADGRDAAQAALASQGASRSGIGNAAVSNYPGKIAAKLRRAARNISRAARRQADSNAQVSFVVRSDGDVSSVRLVRSSGSPDLDKTAVAIIRRAAPFPPIPPEADRATWAFTLPIGPF</sequence>
<evidence type="ECO:0000256" key="7">
    <source>
        <dbReference type="ARBA" id="ARBA00022927"/>
    </source>
</evidence>
<evidence type="ECO:0000256" key="5">
    <source>
        <dbReference type="ARBA" id="ARBA00022519"/>
    </source>
</evidence>
<proteinExistence type="inferred from homology"/>
<dbReference type="PANTHER" id="PTHR33446:SF13">
    <property type="entry name" value="TONB PROTEIN"/>
    <property type="match status" value="1"/>
</dbReference>
<evidence type="ECO:0000256" key="1">
    <source>
        <dbReference type="ARBA" id="ARBA00004383"/>
    </source>
</evidence>
<dbReference type="Pfam" id="PF13103">
    <property type="entry name" value="TonB_2"/>
    <property type="match status" value="1"/>
</dbReference>
<feature type="compositionally biased region" description="Basic and acidic residues" evidence="10">
    <location>
        <begin position="291"/>
        <end position="302"/>
    </location>
</feature>
<keyword evidence="4" id="KW-1003">Cell membrane</keyword>
<gene>
    <name evidence="12" type="ORF">BFN67_01400</name>
</gene>
<dbReference type="STRING" id="1873176.BFN67_01400"/>
<keyword evidence="5" id="KW-0997">Cell inner membrane</keyword>
<organism evidence="12 13">
    <name type="scientific">Manganibacter manganicus</name>
    <dbReference type="NCBI Taxonomy" id="1873176"/>
    <lineage>
        <taxon>Bacteria</taxon>
        <taxon>Pseudomonadati</taxon>
        <taxon>Pseudomonadota</taxon>
        <taxon>Alphaproteobacteria</taxon>
        <taxon>Hyphomicrobiales</taxon>
        <taxon>Phyllobacteriaceae</taxon>
        <taxon>Manganibacter</taxon>
    </lineage>
</organism>
<dbReference type="PROSITE" id="PS52015">
    <property type="entry name" value="TONB_CTD"/>
    <property type="match status" value="1"/>
</dbReference>
<dbReference type="InterPro" id="IPR006260">
    <property type="entry name" value="TonB/TolA_C"/>
</dbReference>
<evidence type="ECO:0000256" key="10">
    <source>
        <dbReference type="SAM" id="MobiDB-lite"/>
    </source>
</evidence>
<dbReference type="RefSeq" id="WP_080917787.1">
    <property type="nucleotide sequence ID" value="NZ_MDET01000001.1"/>
</dbReference>
<dbReference type="Gene3D" id="3.30.1150.10">
    <property type="match status" value="1"/>
</dbReference>
<dbReference type="InterPro" id="IPR037682">
    <property type="entry name" value="TonB_C"/>
</dbReference>
<feature type="compositionally biased region" description="Basic and acidic residues" evidence="10">
    <location>
        <begin position="61"/>
        <end position="70"/>
    </location>
</feature>
<evidence type="ECO:0000313" key="13">
    <source>
        <dbReference type="Proteomes" id="UP000191905"/>
    </source>
</evidence>
<keyword evidence="9" id="KW-0472">Membrane</keyword>
<evidence type="ECO:0000256" key="6">
    <source>
        <dbReference type="ARBA" id="ARBA00022692"/>
    </source>
</evidence>
<feature type="region of interest" description="Disordered" evidence="10">
    <location>
        <begin position="258"/>
        <end position="322"/>
    </location>
</feature>
<dbReference type="OrthoDB" id="8448705at2"/>
<keyword evidence="3" id="KW-0813">Transport</keyword>
<feature type="region of interest" description="Disordered" evidence="10">
    <location>
        <begin position="50"/>
        <end position="70"/>
    </location>
</feature>
<name>A0A1V8RWG0_9HYPH</name>
<feature type="domain" description="TonB C-terminal" evidence="11">
    <location>
        <begin position="325"/>
        <end position="414"/>
    </location>
</feature>
<evidence type="ECO:0000256" key="3">
    <source>
        <dbReference type="ARBA" id="ARBA00022448"/>
    </source>
</evidence>
<evidence type="ECO:0000259" key="11">
    <source>
        <dbReference type="PROSITE" id="PS52015"/>
    </source>
</evidence>
<dbReference type="SUPFAM" id="SSF74653">
    <property type="entry name" value="TolA/TonB C-terminal domain"/>
    <property type="match status" value="1"/>
</dbReference>
<accession>A0A1V8RWG0</accession>
<evidence type="ECO:0000256" key="2">
    <source>
        <dbReference type="ARBA" id="ARBA00006555"/>
    </source>
</evidence>
<evidence type="ECO:0000256" key="9">
    <source>
        <dbReference type="ARBA" id="ARBA00023136"/>
    </source>
</evidence>
<dbReference type="GO" id="GO:0005886">
    <property type="term" value="C:plasma membrane"/>
    <property type="evidence" value="ECO:0007669"/>
    <property type="project" value="UniProtKB-SubCell"/>
</dbReference>
<keyword evidence="13" id="KW-1185">Reference proteome</keyword>
<dbReference type="InterPro" id="IPR051045">
    <property type="entry name" value="TonB-dependent_transducer"/>
</dbReference>
<feature type="compositionally biased region" description="Low complexity" evidence="10">
    <location>
        <begin position="303"/>
        <end position="315"/>
    </location>
</feature>
<comment type="caution">
    <text evidence="12">The sequence shown here is derived from an EMBL/GenBank/DDBJ whole genome shotgun (WGS) entry which is preliminary data.</text>
</comment>
<dbReference type="EMBL" id="MDET01000001">
    <property type="protein sequence ID" value="OQM77521.1"/>
    <property type="molecule type" value="Genomic_DNA"/>
</dbReference>